<evidence type="ECO:0000313" key="1">
    <source>
        <dbReference type="EMBL" id="KAI3755162.1"/>
    </source>
</evidence>
<comment type="caution">
    <text evidence="1">The sequence shown here is derived from an EMBL/GenBank/DDBJ whole genome shotgun (WGS) entry which is preliminary data.</text>
</comment>
<dbReference type="EMBL" id="CM042035">
    <property type="protein sequence ID" value="KAI3755162.1"/>
    <property type="molecule type" value="Genomic_DNA"/>
</dbReference>
<gene>
    <name evidence="1" type="ORF">L1987_54957</name>
</gene>
<reference evidence="2" key="1">
    <citation type="journal article" date="2022" name="Mol. Ecol. Resour.">
        <title>The genomes of chicory, endive, great burdock and yacon provide insights into Asteraceae palaeo-polyploidization history and plant inulin production.</title>
        <authorList>
            <person name="Fan W."/>
            <person name="Wang S."/>
            <person name="Wang H."/>
            <person name="Wang A."/>
            <person name="Jiang F."/>
            <person name="Liu H."/>
            <person name="Zhao H."/>
            <person name="Xu D."/>
            <person name="Zhang Y."/>
        </authorList>
    </citation>
    <scope>NUCLEOTIDE SEQUENCE [LARGE SCALE GENOMIC DNA]</scope>
    <source>
        <strain evidence="2">cv. Yunnan</strain>
    </source>
</reference>
<keyword evidence="2" id="KW-1185">Reference proteome</keyword>
<protein>
    <submittedName>
        <fullName evidence="1">Uncharacterized protein</fullName>
    </submittedName>
</protein>
<proteinExistence type="predicted"/>
<sequence length="82" mass="9452">MNSFRLHAHVNTDVFFGRNIRHRYPKILFRHSSQISSFNPHWDQIRAPNSLLTIASNTTDVTHSPIFSPITSFRASISFPLT</sequence>
<organism evidence="1 2">
    <name type="scientific">Smallanthus sonchifolius</name>
    <dbReference type="NCBI Taxonomy" id="185202"/>
    <lineage>
        <taxon>Eukaryota</taxon>
        <taxon>Viridiplantae</taxon>
        <taxon>Streptophyta</taxon>
        <taxon>Embryophyta</taxon>
        <taxon>Tracheophyta</taxon>
        <taxon>Spermatophyta</taxon>
        <taxon>Magnoliopsida</taxon>
        <taxon>eudicotyledons</taxon>
        <taxon>Gunneridae</taxon>
        <taxon>Pentapetalae</taxon>
        <taxon>asterids</taxon>
        <taxon>campanulids</taxon>
        <taxon>Asterales</taxon>
        <taxon>Asteraceae</taxon>
        <taxon>Asteroideae</taxon>
        <taxon>Heliantheae alliance</taxon>
        <taxon>Millerieae</taxon>
        <taxon>Smallanthus</taxon>
    </lineage>
</organism>
<reference evidence="1 2" key="2">
    <citation type="journal article" date="2022" name="Mol. Ecol. Resour.">
        <title>The genomes of chicory, endive, great burdock and yacon provide insights into Asteraceae paleo-polyploidization history and plant inulin production.</title>
        <authorList>
            <person name="Fan W."/>
            <person name="Wang S."/>
            <person name="Wang H."/>
            <person name="Wang A."/>
            <person name="Jiang F."/>
            <person name="Liu H."/>
            <person name="Zhao H."/>
            <person name="Xu D."/>
            <person name="Zhang Y."/>
        </authorList>
    </citation>
    <scope>NUCLEOTIDE SEQUENCE [LARGE SCALE GENOMIC DNA]</scope>
    <source>
        <strain evidence="2">cv. Yunnan</strain>
        <tissue evidence="1">Leaves</tissue>
    </source>
</reference>
<dbReference type="Proteomes" id="UP001056120">
    <property type="component" value="Linkage Group LG18"/>
</dbReference>
<evidence type="ECO:0000313" key="2">
    <source>
        <dbReference type="Proteomes" id="UP001056120"/>
    </source>
</evidence>
<name>A0ACB9E8K1_9ASTR</name>
<accession>A0ACB9E8K1</accession>